<protein>
    <submittedName>
        <fullName evidence="2">Protein CBG28043</fullName>
    </submittedName>
</protein>
<evidence type="ECO:0000256" key="1">
    <source>
        <dbReference type="SAM" id="MobiDB-lite"/>
    </source>
</evidence>
<dbReference type="GeneID" id="68919492"/>
<dbReference type="EMBL" id="HE601041">
    <property type="protein sequence ID" value="CAR99063.1"/>
    <property type="molecule type" value="Genomic_DNA"/>
</dbReference>
<gene>
    <name evidence="2" type="ORF">CBG28043</name>
    <name evidence="2" type="ORF">CBG_28043</name>
</gene>
<dbReference type="HOGENOM" id="CLU_3052326_0_0_1"/>
<accession>B6IGN3</accession>
<sequence length="54" mass="6308">MRKNIEKNNQIEKMIFKLGSSSIVVRSHASEKKNNRSQQFHKAETKNSRHEGIL</sequence>
<evidence type="ECO:0000313" key="3">
    <source>
        <dbReference type="Proteomes" id="UP000008549"/>
    </source>
</evidence>
<dbReference type="InParanoid" id="B6IGN3"/>
<evidence type="ECO:0000313" key="2">
    <source>
        <dbReference type="EMBL" id="CAR99063.1"/>
    </source>
</evidence>
<dbReference type="RefSeq" id="XP_045098630.1">
    <property type="nucleotide sequence ID" value="XM_045240477.1"/>
</dbReference>
<dbReference type="AlphaFoldDB" id="B6IGN3"/>
<proteinExistence type="predicted"/>
<dbReference type="KEGG" id="cbr:CBG_28043"/>
<dbReference type="Proteomes" id="UP000008549">
    <property type="component" value="Unassembled WGS sequence"/>
</dbReference>
<reference evidence="2 3" key="2">
    <citation type="journal article" date="2011" name="PLoS Genet.">
        <title>Caenorhabditis briggsae recombinant inbred line genotypes reveal inter-strain incompatibility and the evolution of recombination.</title>
        <authorList>
            <person name="Ross J.A."/>
            <person name="Koboldt D.C."/>
            <person name="Staisch J.E."/>
            <person name="Chamberlin H.M."/>
            <person name="Gupta B.P."/>
            <person name="Miller R.D."/>
            <person name="Baird S.E."/>
            <person name="Haag E.S."/>
        </authorList>
    </citation>
    <scope>NUCLEOTIDE SEQUENCE [LARGE SCALE GENOMIC DNA]</scope>
    <source>
        <strain evidence="2 3">AF16</strain>
    </source>
</reference>
<feature type="region of interest" description="Disordered" evidence="1">
    <location>
        <begin position="27"/>
        <end position="54"/>
    </location>
</feature>
<keyword evidence="3" id="KW-1185">Reference proteome</keyword>
<feature type="compositionally biased region" description="Basic and acidic residues" evidence="1">
    <location>
        <begin position="41"/>
        <end position="54"/>
    </location>
</feature>
<reference evidence="2 3" key="1">
    <citation type="journal article" date="2003" name="PLoS Biol.">
        <title>The genome sequence of Caenorhabditis briggsae: a platform for comparative genomics.</title>
        <authorList>
            <person name="Stein L.D."/>
            <person name="Bao Z."/>
            <person name="Blasiar D."/>
            <person name="Blumenthal T."/>
            <person name="Brent M.R."/>
            <person name="Chen N."/>
            <person name="Chinwalla A."/>
            <person name="Clarke L."/>
            <person name="Clee C."/>
            <person name="Coghlan A."/>
            <person name="Coulson A."/>
            <person name="D'Eustachio P."/>
            <person name="Fitch D.H."/>
            <person name="Fulton L.A."/>
            <person name="Fulton R.E."/>
            <person name="Griffiths-Jones S."/>
            <person name="Harris T.W."/>
            <person name="Hillier L.W."/>
            <person name="Kamath R."/>
            <person name="Kuwabara P.E."/>
            <person name="Mardis E.R."/>
            <person name="Marra M.A."/>
            <person name="Miner T.L."/>
            <person name="Minx P."/>
            <person name="Mullikin J.C."/>
            <person name="Plumb R.W."/>
            <person name="Rogers J."/>
            <person name="Schein J.E."/>
            <person name="Sohrmann M."/>
            <person name="Spieth J."/>
            <person name="Stajich J.E."/>
            <person name="Wei C."/>
            <person name="Willey D."/>
            <person name="Wilson R.K."/>
            <person name="Durbin R."/>
            <person name="Waterston R.H."/>
        </authorList>
    </citation>
    <scope>NUCLEOTIDE SEQUENCE [LARGE SCALE GENOMIC DNA]</scope>
    <source>
        <strain evidence="2 3">AF16</strain>
    </source>
</reference>
<organism evidence="2 3">
    <name type="scientific">Caenorhabditis briggsae</name>
    <dbReference type="NCBI Taxonomy" id="6238"/>
    <lineage>
        <taxon>Eukaryota</taxon>
        <taxon>Metazoa</taxon>
        <taxon>Ecdysozoa</taxon>
        <taxon>Nematoda</taxon>
        <taxon>Chromadorea</taxon>
        <taxon>Rhabditida</taxon>
        <taxon>Rhabditina</taxon>
        <taxon>Rhabditomorpha</taxon>
        <taxon>Rhabditoidea</taxon>
        <taxon>Rhabditidae</taxon>
        <taxon>Peloderinae</taxon>
        <taxon>Caenorhabditis</taxon>
    </lineage>
</organism>
<name>B6IGN3_CAEBR</name>
<dbReference type="CTD" id="68919492"/>